<proteinExistence type="inferred from homology"/>
<evidence type="ECO:0000256" key="1">
    <source>
        <dbReference type="ARBA" id="ARBA00010641"/>
    </source>
</evidence>
<dbReference type="AlphaFoldDB" id="A0A2X1B9K1"/>
<reference evidence="7 8" key="1">
    <citation type="submission" date="2018-06" db="EMBL/GenBank/DDBJ databases">
        <authorList>
            <consortium name="Pathogen Informatics"/>
            <person name="Doyle S."/>
        </authorList>
    </citation>
    <scope>NUCLEOTIDE SEQUENCE [LARGE SCALE GENOMIC DNA]</scope>
    <source>
        <strain evidence="7 8">NCTC11166</strain>
    </source>
</reference>
<name>A0A2X1B9K1_BREVE</name>
<dbReference type="CDD" id="cd06171">
    <property type="entry name" value="Sigma70_r4"/>
    <property type="match status" value="1"/>
</dbReference>
<keyword evidence="3" id="KW-0731">Sigma factor</keyword>
<dbReference type="InterPro" id="IPR013325">
    <property type="entry name" value="RNA_pol_sigma_r2"/>
</dbReference>
<evidence type="ECO:0000256" key="2">
    <source>
        <dbReference type="ARBA" id="ARBA00023015"/>
    </source>
</evidence>
<feature type="domain" description="RNA polymerase sigma-70 region 2" evidence="5">
    <location>
        <begin position="18"/>
        <end position="82"/>
    </location>
</feature>
<dbReference type="Gene3D" id="1.10.1740.10">
    <property type="match status" value="1"/>
</dbReference>
<evidence type="ECO:0000259" key="5">
    <source>
        <dbReference type="Pfam" id="PF04542"/>
    </source>
</evidence>
<dbReference type="PANTHER" id="PTHR43133">
    <property type="entry name" value="RNA POLYMERASE ECF-TYPE SIGMA FACTO"/>
    <property type="match status" value="1"/>
</dbReference>
<dbReference type="Proteomes" id="UP000251186">
    <property type="component" value="Unassembled WGS sequence"/>
</dbReference>
<dbReference type="GO" id="GO:0003677">
    <property type="term" value="F:DNA binding"/>
    <property type="evidence" value="ECO:0007669"/>
    <property type="project" value="InterPro"/>
</dbReference>
<dbReference type="InterPro" id="IPR039425">
    <property type="entry name" value="RNA_pol_sigma-70-like"/>
</dbReference>
<evidence type="ECO:0000256" key="3">
    <source>
        <dbReference type="ARBA" id="ARBA00023082"/>
    </source>
</evidence>
<dbReference type="InterPro" id="IPR013249">
    <property type="entry name" value="RNA_pol_sigma70_r4_t2"/>
</dbReference>
<dbReference type="GO" id="GO:0006352">
    <property type="term" value="P:DNA-templated transcription initiation"/>
    <property type="evidence" value="ECO:0007669"/>
    <property type="project" value="InterPro"/>
</dbReference>
<dbReference type="NCBIfam" id="TIGR02937">
    <property type="entry name" value="sigma70-ECF"/>
    <property type="match status" value="1"/>
</dbReference>
<dbReference type="SUPFAM" id="SSF88946">
    <property type="entry name" value="Sigma2 domain of RNA polymerase sigma factors"/>
    <property type="match status" value="1"/>
</dbReference>
<keyword evidence="2" id="KW-0805">Transcription regulation</keyword>
<evidence type="ECO:0000313" key="8">
    <source>
        <dbReference type="Proteomes" id="UP000251186"/>
    </source>
</evidence>
<dbReference type="InterPro" id="IPR036388">
    <property type="entry name" value="WH-like_DNA-bd_sf"/>
</dbReference>
<keyword evidence="4" id="KW-0804">Transcription</keyword>
<dbReference type="EMBL" id="UAQP01000005">
    <property type="protein sequence ID" value="SPU53437.1"/>
    <property type="molecule type" value="Genomic_DNA"/>
</dbReference>
<sequence length="161" mass="18292">MSEAKPLHAEVGGGLDGLYRRYAAWLNRRLRARIGPDDAADVVQETYIRIAPFADGGIAHPRAFLLRVALNLVRDDAKHRRRRPSDADLQSPESEGAPQFDQVLLAQIIRSMPQLYRDVFVLSRFDGMTYPEIAKELEISVKTVEWRMAKALDYCALRLDL</sequence>
<dbReference type="SUPFAM" id="SSF88659">
    <property type="entry name" value="Sigma3 and sigma4 domains of RNA polymerase sigma factors"/>
    <property type="match status" value="1"/>
</dbReference>
<dbReference type="PANTHER" id="PTHR43133:SF63">
    <property type="entry name" value="RNA POLYMERASE SIGMA FACTOR FECI-RELATED"/>
    <property type="match status" value="1"/>
</dbReference>
<dbReference type="RefSeq" id="WP_112862321.1">
    <property type="nucleotide sequence ID" value="NZ_UAQP01000005.1"/>
</dbReference>
<dbReference type="Pfam" id="PF08281">
    <property type="entry name" value="Sigma70_r4_2"/>
    <property type="match status" value="1"/>
</dbReference>
<dbReference type="GO" id="GO:0016987">
    <property type="term" value="F:sigma factor activity"/>
    <property type="evidence" value="ECO:0007669"/>
    <property type="project" value="UniProtKB-KW"/>
</dbReference>
<dbReference type="InterPro" id="IPR007627">
    <property type="entry name" value="RNA_pol_sigma70_r2"/>
</dbReference>
<protein>
    <submittedName>
        <fullName evidence="7">Probable RNA polymerase sigma factor fecI</fullName>
    </submittedName>
</protein>
<gene>
    <name evidence="7" type="primary">fecI_2</name>
    <name evidence="7" type="ORF">NCTC11166_01508</name>
</gene>
<comment type="similarity">
    <text evidence="1">Belongs to the sigma-70 factor family. ECF subfamily.</text>
</comment>
<dbReference type="InterPro" id="IPR013324">
    <property type="entry name" value="RNA_pol_sigma_r3/r4-like"/>
</dbReference>
<evidence type="ECO:0000313" key="7">
    <source>
        <dbReference type="EMBL" id="SPU53437.1"/>
    </source>
</evidence>
<dbReference type="Pfam" id="PF04542">
    <property type="entry name" value="Sigma70_r2"/>
    <property type="match status" value="1"/>
</dbReference>
<evidence type="ECO:0000259" key="6">
    <source>
        <dbReference type="Pfam" id="PF08281"/>
    </source>
</evidence>
<dbReference type="Gene3D" id="1.10.10.10">
    <property type="entry name" value="Winged helix-like DNA-binding domain superfamily/Winged helix DNA-binding domain"/>
    <property type="match status" value="1"/>
</dbReference>
<feature type="domain" description="RNA polymerase sigma factor 70 region 4 type 2" evidence="6">
    <location>
        <begin position="104"/>
        <end position="152"/>
    </location>
</feature>
<evidence type="ECO:0000256" key="4">
    <source>
        <dbReference type="ARBA" id="ARBA00023163"/>
    </source>
</evidence>
<dbReference type="InterPro" id="IPR014284">
    <property type="entry name" value="RNA_pol_sigma-70_dom"/>
</dbReference>
<accession>A0A2X1B9K1</accession>
<organism evidence="7 8">
    <name type="scientific">Brevundimonas vesicularis</name>
    <name type="common">Pseudomonas vesicularis</name>
    <dbReference type="NCBI Taxonomy" id="41276"/>
    <lineage>
        <taxon>Bacteria</taxon>
        <taxon>Pseudomonadati</taxon>
        <taxon>Pseudomonadota</taxon>
        <taxon>Alphaproteobacteria</taxon>
        <taxon>Caulobacterales</taxon>
        <taxon>Caulobacteraceae</taxon>
        <taxon>Brevundimonas</taxon>
    </lineage>
</organism>